<dbReference type="Proteomes" id="UP001629113">
    <property type="component" value="Unassembled WGS sequence"/>
</dbReference>
<organism evidence="2 3">
    <name type="scientific">Phlyctema vagabunda</name>
    <dbReference type="NCBI Taxonomy" id="108571"/>
    <lineage>
        <taxon>Eukaryota</taxon>
        <taxon>Fungi</taxon>
        <taxon>Dikarya</taxon>
        <taxon>Ascomycota</taxon>
        <taxon>Pezizomycotina</taxon>
        <taxon>Leotiomycetes</taxon>
        <taxon>Helotiales</taxon>
        <taxon>Dermateaceae</taxon>
        <taxon>Phlyctema</taxon>
    </lineage>
</organism>
<name>A0ABR4P307_9HELO</name>
<evidence type="ECO:0000313" key="2">
    <source>
        <dbReference type="EMBL" id="KAL3417683.1"/>
    </source>
</evidence>
<keyword evidence="3" id="KW-1185">Reference proteome</keyword>
<comment type="caution">
    <text evidence="2">The sequence shown here is derived from an EMBL/GenBank/DDBJ whole genome shotgun (WGS) entry which is preliminary data.</text>
</comment>
<protein>
    <submittedName>
        <fullName evidence="2">Uncharacterized protein</fullName>
    </submittedName>
</protein>
<sequence>MCEQKVTVFTECGHKKTHNVHLCSAERNRLRSCCWFLAPSQLEECEEPERVNEQRSILCRQCRDGTRSNGSSGSSSTRRGDKRHKVRVHRDSTGDARTAARNAMDSYGFGHGVQIPEAAHQVPGINLQEWENYQSNRGYYSQQRRGDNDRLGREIDDAIEYTNAWGAGGYF</sequence>
<feature type="region of interest" description="Disordered" evidence="1">
    <location>
        <begin position="64"/>
        <end position="96"/>
    </location>
</feature>
<reference evidence="2 3" key="1">
    <citation type="submission" date="2024-06" db="EMBL/GenBank/DDBJ databases">
        <title>Complete genome of Phlyctema vagabunda strain 19-DSS-EL-015.</title>
        <authorList>
            <person name="Fiorenzani C."/>
        </authorList>
    </citation>
    <scope>NUCLEOTIDE SEQUENCE [LARGE SCALE GENOMIC DNA]</scope>
    <source>
        <strain evidence="2 3">19-DSS-EL-015</strain>
    </source>
</reference>
<evidence type="ECO:0000313" key="3">
    <source>
        <dbReference type="Proteomes" id="UP001629113"/>
    </source>
</evidence>
<feature type="compositionally biased region" description="Low complexity" evidence="1">
    <location>
        <begin position="67"/>
        <end position="77"/>
    </location>
</feature>
<dbReference type="EMBL" id="JBFCZG010000010">
    <property type="protein sequence ID" value="KAL3417683.1"/>
    <property type="molecule type" value="Genomic_DNA"/>
</dbReference>
<accession>A0ABR4P307</accession>
<proteinExistence type="predicted"/>
<evidence type="ECO:0000256" key="1">
    <source>
        <dbReference type="SAM" id="MobiDB-lite"/>
    </source>
</evidence>
<gene>
    <name evidence="2" type="ORF">PVAG01_10693</name>
</gene>